<dbReference type="InterPro" id="IPR052036">
    <property type="entry name" value="Hydrolase/PRTase-associated"/>
</dbReference>
<dbReference type="Gene3D" id="1.20.1440.30">
    <property type="entry name" value="Biosynthetic Protein domain"/>
    <property type="match status" value="1"/>
</dbReference>
<dbReference type="PIRSF" id="PIRSF036794">
    <property type="entry name" value="UCP_erythr_ester"/>
    <property type="match status" value="1"/>
</dbReference>
<dbReference type="EMBL" id="RZGR01000023">
    <property type="protein sequence ID" value="RUQ84987.1"/>
    <property type="molecule type" value="Genomic_DNA"/>
</dbReference>
<proteinExistence type="predicted"/>
<dbReference type="Proteomes" id="UP000288012">
    <property type="component" value="Unassembled WGS sequence"/>
</dbReference>
<dbReference type="SUPFAM" id="SSF159501">
    <property type="entry name" value="EreA/ChaN-like"/>
    <property type="match status" value="1"/>
</dbReference>
<dbReference type="PANTHER" id="PTHR31299">
    <property type="entry name" value="ESTERASE, PUTATIVE (AFU_ORTHOLOGUE AFUA_1G05850)-RELATED"/>
    <property type="match status" value="1"/>
</dbReference>
<protein>
    <submittedName>
        <fullName evidence="1">Erythromycin esterase family protein</fullName>
    </submittedName>
</protein>
<dbReference type="Pfam" id="PF05139">
    <property type="entry name" value="Erythro_esteras"/>
    <property type="match status" value="1"/>
</dbReference>
<dbReference type="InterPro" id="IPR014622">
    <property type="entry name" value="UCP036794_erythomycin"/>
</dbReference>
<evidence type="ECO:0000313" key="2">
    <source>
        <dbReference type="Proteomes" id="UP000288012"/>
    </source>
</evidence>
<accession>A0A433JI91</accession>
<dbReference type="Gene3D" id="3.40.1660.10">
    <property type="entry name" value="EreA-like (biosynthetic domain)"/>
    <property type="match status" value="1"/>
</dbReference>
<organism evidence="1 2">
    <name type="scientific">Legionella septentrionalis</name>
    <dbReference type="NCBI Taxonomy" id="2498109"/>
    <lineage>
        <taxon>Bacteria</taxon>
        <taxon>Pseudomonadati</taxon>
        <taxon>Pseudomonadota</taxon>
        <taxon>Gammaproteobacteria</taxon>
        <taxon>Legionellales</taxon>
        <taxon>Legionellaceae</taxon>
        <taxon>Legionella</taxon>
    </lineage>
</organism>
<name>A0A433JI91_9GAMM</name>
<comment type="caution">
    <text evidence="1">The sequence shown here is derived from an EMBL/GenBank/DDBJ whole genome shotgun (WGS) entry which is preliminary data.</text>
</comment>
<dbReference type="RefSeq" id="WP_126953976.1">
    <property type="nucleotide sequence ID" value="NZ_RZGR01000023.1"/>
</dbReference>
<dbReference type="InterPro" id="IPR007815">
    <property type="entry name" value="Emycin_Estase"/>
</dbReference>
<keyword evidence="2" id="KW-1185">Reference proteome</keyword>
<reference evidence="1 2" key="1">
    <citation type="submission" date="2018-12" db="EMBL/GenBank/DDBJ databases">
        <title>Legionella sp,whole genome shotgun sequence.</title>
        <authorList>
            <person name="Wu H."/>
        </authorList>
    </citation>
    <scope>NUCLEOTIDE SEQUENCE [LARGE SCALE GENOMIC DNA]</scope>
    <source>
        <strain evidence="2">km714</strain>
    </source>
</reference>
<gene>
    <name evidence="1" type="ORF">EKM59_07975</name>
</gene>
<dbReference type="PANTHER" id="PTHR31299:SF0">
    <property type="entry name" value="ESTERASE, PUTATIVE (AFU_ORTHOLOGUE AFUA_1G05850)-RELATED"/>
    <property type="match status" value="1"/>
</dbReference>
<evidence type="ECO:0000313" key="1">
    <source>
        <dbReference type="EMBL" id="RUQ84987.1"/>
    </source>
</evidence>
<dbReference type="CDD" id="cd14728">
    <property type="entry name" value="Ere-like"/>
    <property type="match status" value="1"/>
</dbReference>
<dbReference type="Gene3D" id="3.30.1870.10">
    <property type="entry name" value="EreA-like, domain 2"/>
    <property type="match status" value="1"/>
</dbReference>
<sequence>MSVHIQQKLVAILDEAAHPLTEDKCDYLLNKIGDARFVLIGEATHGTHEFYQIRSQITKQLLEKKGFMAVAIEGDWPDAYCIHRFIQQKDNSDINDALAGFKRFPTWMWRNTAMPPFLNWLHTFNKQQAILRMPKIGFYGLDLYSLHSSVQAVIQYLYKVDAKAAHRAEQRYACFNHIHIDPQAYGYLAYAGIKKNCIKEAVEQLLELQHRAFDYLCKDNSDMEENYFFATQNARLVKNAETYYRSMFAEHTSSWNIRDRHMAEMVNVLTDHLETRFNRPAKMIIWAHNSHIGDARATEMGEDGEVNIGQLVREQYHPHTYLIGFSTYEGFVTAASNWDAPAEYKKVIPALKGSYEDLFHALQYKNFILDLTNRELEHFLKIPRLQRAIGVVYRPETERASHYYFTRLPYQFDCMIHLDKTNAVQPLDDSEEWERGRQH</sequence>
<dbReference type="GO" id="GO:0046677">
    <property type="term" value="P:response to antibiotic"/>
    <property type="evidence" value="ECO:0007669"/>
    <property type="project" value="InterPro"/>
</dbReference>
<dbReference type="AlphaFoldDB" id="A0A433JI91"/>